<dbReference type="CDD" id="cd04186">
    <property type="entry name" value="GT_2_like_c"/>
    <property type="match status" value="1"/>
</dbReference>
<comment type="caution">
    <text evidence="2">The sequence shown here is derived from an EMBL/GenBank/DDBJ whole genome shotgun (WGS) entry which is preliminary data.</text>
</comment>
<dbReference type="AlphaFoldDB" id="A0A0G1K847"/>
<evidence type="ECO:0000313" key="2">
    <source>
        <dbReference type="EMBL" id="KKT52457.1"/>
    </source>
</evidence>
<dbReference type="PANTHER" id="PTHR43179">
    <property type="entry name" value="RHAMNOSYLTRANSFERASE WBBL"/>
    <property type="match status" value="1"/>
</dbReference>
<accession>A0A0G1K847</accession>
<feature type="domain" description="Glycosyltransferase 2-like" evidence="1">
    <location>
        <begin position="7"/>
        <end position="126"/>
    </location>
</feature>
<dbReference type="EMBL" id="LCIH01000001">
    <property type="protein sequence ID" value="KKT52457.1"/>
    <property type="molecule type" value="Genomic_DNA"/>
</dbReference>
<dbReference type="STRING" id="1618387.UW44_C0001G0009"/>
<dbReference type="Gene3D" id="3.90.550.10">
    <property type="entry name" value="Spore Coat Polysaccharide Biosynthesis Protein SpsA, Chain A"/>
    <property type="match status" value="1"/>
</dbReference>
<keyword evidence="2" id="KW-0808">Transferase</keyword>
<reference evidence="2 3" key="1">
    <citation type="journal article" date="2015" name="Nature">
        <title>rRNA introns, odd ribosomes, and small enigmatic genomes across a large radiation of phyla.</title>
        <authorList>
            <person name="Brown C.T."/>
            <person name="Hug L.A."/>
            <person name="Thomas B.C."/>
            <person name="Sharon I."/>
            <person name="Castelle C.J."/>
            <person name="Singh A."/>
            <person name="Wilkins M.J."/>
            <person name="Williams K.H."/>
            <person name="Banfield J.F."/>
        </authorList>
    </citation>
    <scope>NUCLEOTIDE SEQUENCE [LARGE SCALE GENOMIC DNA]</scope>
</reference>
<dbReference type="GO" id="GO:0016740">
    <property type="term" value="F:transferase activity"/>
    <property type="evidence" value="ECO:0007669"/>
    <property type="project" value="UniProtKB-KW"/>
</dbReference>
<dbReference type="InterPro" id="IPR029044">
    <property type="entry name" value="Nucleotide-diphossugar_trans"/>
</dbReference>
<proteinExistence type="predicted"/>
<evidence type="ECO:0000313" key="3">
    <source>
        <dbReference type="Proteomes" id="UP000034006"/>
    </source>
</evidence>
<dbReference type="SUPFAM" id="SSF53448">
    <property type="entry name" value="Nucleotide-diphospho-sugar transferases"/>
    <property type="match status" value="1"/>
</dbReference>
<evidence type="ECO:0000259" key="1">
    <source>
        <dbReference type="Pfam" id="PF00535"/>
    </source>
</evidence>
<dbReference type="Pfam" id="PF00535">
    <property type="entry name" value="Glycos_transf_2"/>
    <property type="match status" value="1"/>
</dbReference>
<dbReference type="InterPro" id="IPR001173">
    <property type="entry name" value="Glyco_trans_2-like"/>
</dbReference>
<gene>
    <name evidence="2" type="ORF">UW44_C0001G0009</name>
</gene>
<name>A0A0G1K847_9BACT</name>
<organism evidence="2 3">
    <name type="scientific">Candidatus Collierbacteria bacterium GW2011_GWB2_44_22</name>
    <dbReference type="NCBI Taxonomy" id="1618387"/>
    <lineage>
        <taxon>Bacteria</taxon>
        <taxon>Candidatus Collieribacteriota</taxon>
    </lineage>
</organism>
<dbReference type="Proteomes" id="UP000034006">
    <property type="component" value="Unassembled WGS sequence"/>
</dbReference>
<dbReference type="PANTHER" id="PTHR43179:SF7">
    <property type="entry name" value="RHAMNOSYLTRANSFERASE WBBL"/>
    <property type="match status" value="1"/>
</dbReference>
<dbReference type="PATRIC" id="fig|1618387.3.peg.9"/>
<sequence length="272" mass="30823">MNKVELSIVTVGYKSEDTIGPFLDSIQKNRDKITKEIIVVDNYPGDKGADRAQKHSLKPTVIRNTENIGFSKAINQGIRIAHGKYILIINPDTRIVGTALKQLLDFAKKTSKLGAVAPRLLNNDGNIQPSCFKFPTVWNAIKYYFFGCKDCFNKYNPGDQITTVDVAVMAAFLVPKTVIDYIGGLDERFFLYYEDVEYCRRLHQYGLPIYYLPKAKVQHAHGVSGNFTNHLKSPLARSAQIYHGVVGSAFLNFVLRVGQRWQKIVKYKKLRN</sequence>
<protein>
    <submittedName>
        <fullName evidence="2">Glycosyltransferase/rhamnosyltransferase</fullName>
    </submittedName>
</protein>